<dbReference type="SUPFAM" id="SSF51556">
    <property type="entry name" value="Metallo-dependent hydrolases"/>
    <property type="match status" value="1"/>
</dbReference>
<organism evidence="4 5">
    <name type="scientific">Fusarium oligoseptatum</name>
    <dbReference type="NCBI Taxonomy" id="2604345"/>
    <lineage>
        <taxon>Eukaryota</taxon>
        <taxon>Fungi</taxon>
        <taxon>Dikarya</taxon>
        <taxon>Ascomycota</taxon>
        <taxon>Pezizomycotina</taxon>
        <taxon>Sordariomycetes</taxon>
        <taxon>Hypocreomycetidae</taxon>
        <taxon>Hypocreales</taxon>
        <taxon>Nectriaceae</taxon>
        <taxon>Fusarium</taxon>
        <taxon>Fusarium solani species complex</taxon>
    </lineage>
</organism>
<dbReference type="GO" id="GO:0046872">
    <property type="term" value="F:metal ion binding"/>
    <property type="evidence" value="ECO:0007669"/>
    <property type="project" value="UniProtKB-UniRule"/>
</dbReference>
<comment type="cofactor">
    <cofactor evidence="2">
        <name>Zn(2+)</name>
        <dbReference type="ChEBI" id="CHEBI:29105"/>
    </cofactor>
</comment>
<dbReference type="InterPro" id="IPR008257">
    <property type="entry name" value="Pept_M19"/>
</dbReference>
<comment type="caution">
    <text evidence="4">The sequence shown here is derived from an EMBL/GenBank/DDBJ whole genome shotgun (WGS) entry which is preliminary data.</text>
</comment>
<dbReference type="Gene3D" id="3.20.20.140">
    <property type="entry name" value="Metal-dependent hydrolases"/>
    <property type="match status" value="1"/>
</dbReference>
<dbReference type="GO" id="GO:0070573">
    <property type="term" value="F:metallodipeptidase activity"/>
    <property type="evidence" value="ECO:0007669"/>
    <property type="project" value="InterPro"/>
</dbReference>
<proteinExistence type="inferred from homology"/>
<dbReference type="PANTHER" id="PTHR10443">
    <property type="entry name" value="MICROSOMAL DIPEPTIDASE"/>
    <property type="match status" value="1"/>
</dbReference>
<keyword evidence="1 2" id="KW-0224">Dipeptidase</keyword>
<keyword evidence="3" id="KW-0472">Membrane</keyword>
<dbReference type="PANTHER" id="PTHR10443:SF12">
    <property type="entry name" value="DIPEPTIDASE"/>
    <property type="match status" value="1"/>
</dbReference>
<dbReference type="Proteomes" id="UP000287144">
    <property type="component" value="Unassembled WGS sequence"/>
</dbReference>
<evidence type="ECO:0000313" key="5">
    <source>
        <dbReference type="Proteomes" id="UP000287144"/>
    </source>
</evidence>
<gene>
    <name evidence="4" type="ORF">CEP52_012798</name>
</gene>
<comment type="catalytic activity">
    <reaction evidence="2">
        <text>an L-aminoacyl-L-amino acid + H2O = 2 an L-alpha-amino acid</text>
        <dbReference type="Rhea" id="RHEA:48940"/>
        <dbReference type="ChEBI" id="CHEBI:15377"/>
        <dbReference type="ChEBI" id="CHEBI:59869"/>
        <dbReference type="ChEBI" id="CHEBI:77460"/>
        <dbReference type="EC" id="3.4.13.19"/>
    </reaction>
</comment>
<dbReference type="GO" id="GO:0006508">
    <property type="term" value="P:proteolysis"/>
    <property type="evidence" value="ECO:0007669"/>
    <property type="project" value="UniProtKB-KW"/>
</dbReference>
<protein>
    <recommendedName>
        <fullName evidence="2">Dipeptidase</fullName>
        <ecNumber evidence="2">3.4.13.19</ecNumber>
    </recommendedName>
</protein>
<keyword evidence="5" id="KW-1185">Reference proteome</keyword>
<keyword evidence="2" id="KW-0378">Hydrolase</keyword>
<keyword evidence="2" id="KW-0645">Protease</keyword>
<dbReference type="Pfam" id="PF01244">
    <property type="entry name" value="Peptidase_M19"/>
    <property type="match status" value="1"/>
</dbReference>
<keyword evidence="2" id="KW-0862">Zinc</keyword>
<evidence type="ECO:0000256" key="3">
    <source>
        <dbReference type="SAM" id="Phobius"/>
    </source>
</evidence>
<dbReference type="InterPro" id="IPR032466">
    <property type="entry name" value="Metal_Hydrolase"/>
</dbReference>
<evidence type="ECO:0000256" key="2">
    <source>
        <dbReference type="RuleBase" id="RU341113"/>
    </source>
</evidence>
<keyword evidence="2" id="KW-0482">Metalloprotease</keyword>
<keyword evidence="2" id="KW-0479">Metal-binding</keyword>
<evidence type="ECO:0000256" key="1">
    <source>
        <dbReference type="ARBA" id="ARBA00022997"/>
    </source>
</evidence>
<dbReference type="CDD" id="cd01301">
    <property type="entry name" value="rDP_like"/>
    <property type="match status" value="1"/>
</dbReference>
<feature type="transmembrane region" description="Helical" evidence="3">
    <location>
        <begin position="48"/>
        <end position="69"/>
    </location>
</feature>
<dbReference type="PROSITE" id="PS51365">
    <property type="entry name" value="RENAL_DIPEPTIDASE_2"/>
    <property type="match status" value="1"/>
</dbReference>
<comment type="similarity">
    <text evidence="2">Belongs to the metallo-dependent hydrolases superfamily. Peptidase M19 family.</text>
</comment>
<name>A0A428SWX7_9HYPO</name>
<dbReference type="EC" id="3.4.13.19" evidence="2"/>
<keyword evidence="3" id="KW-0812">Transmembrane</keyword>
<keyword evidence="3" id="KW-1133">Transmembrane helix</keyword>
<dbReference type="AlphaFoldDB" id="A0A428SWX7"/>
<accession>A0A428SWX7</accession>
<evidence type="ECO:0000313" key="4">
    <source>
        <dbReference type="EMBL" id="RSL94200.1"/>
    </source>
</evidence>
<dbReference type="EMBL" id="NKCK01000171">
    <property type="protein sequence ID" value="RSL94200.1"/>
    <property type="molecule type" value="Genomic_DNA"/>
</dbReference>
<dbReference type="STRING" id="1325735.A0A428SWX7"/>
<sequence>MEAQFFRHQTLHTFVSVFHLIPVSYLSSFKTPDPTHDNSIYRIVHLRLSSILCVYLHFHLLFLTSLWVVKNPSFLFNKTRPSRTRGPSRPVKGGLLQQLHNHQHHEPPATPKLTPRKTILAIFLALLGLSLLHRPVSNRYGGVPRYGNGLRTPEERARHILTTTPLIDGHVDFPMLIRYFYGNRIYDENFTQPFLQGDLPGHVDLHRLRQGQSGGAFWSLFAPCPENGSDFSNENYASSVQFTLDQIDVMTRLQAAYPEHFSQKVDSSNAFEAFRQGKLISPLGIEGLHQIGNSAANLRRFHELGVRYATLTHNCHNKFADAAILENPTRKAEPLWGGVSPLGRRLIHEMNRIGMIVDISHVSEDTMLDVLGNGDDWDGSEAPVIFSHSSAWSICPHPRNVKDNVLELVKKRNSLVMVNIAPDFISCVESDNPNGLPDFFPQNSTIEHAAQHIFYIGNLIGFDHVGIGTDFDGIPSVPRGLEDVTKYPDLIAELLKLGVSNVDAAKVVGGNLLRVWREVDEVAARLQSKGELPLEDVLPELRFSDVLEASFETV</sequence>
<reference evidence="4 5" key="1">
    <citation type="submission" date="2017-06" db="EMBL/GenBank/DDBJ databases">
        <title>Comparative genomic analysis of Ambrosia Fusariam Clade fungi.</title>
        <authorList>
            <person name="Stajich J.E."/>
            <person name="Carrillo J."/>
            <person name="Kijimoto T."/>
            <person name="Eskalen A."/>
            <person name="O'Donnell K."/>
            <person name="Kasson M."/>
        </authorList>
    </citation>
    <scope>NUCLEOTIDE SEQUENCE [LARGE SCALE GENOMIC DNA]</scope>
    <source>
        <strain evidence="4 5">NRRL62579</strain>
    </source>
</reference>